<dbReference type="AlphaFoldDB" id="A0AAW4IXS5"/>
<evidence type="ECO:0000313" key="2">
    <source>
        <dbReference type="EMBL" id="MBO3359418.1"/>
    </source>
</evidence>
<dbReference type="Proteomes" id="UP000668068">
    <property type="component" value="Unassembled WGS sequence"/>
</dbReference>
<feature type="domain" description="Pesticidal crystal protein Cry22Aa Ig-like" evidence="1">
    <location>
        <begin position="81"/>
        <end position="153"/>
    </location>
</feature>
<gene>
    <name evidence="2" type="ORF">JJB47_11615</name>
</gene>
<dbReference type="RefSeq" id="WP_208340931.1">
    <property type="nucleotide sequence ID" value="NZ_JAENQO010000007.1"/>
</dbReference>
<dbReference type="Gene3D" id="2.60.40.10">
    <property type="entry name" value="Immunoglobulins"/>
    <property type="match status" value="2"/>
</dbReference>
<evidence type="ECO:0000313" key="3">
    <source>
        <dbReference type="Proteomes" id="UP000668068"/>
    </source>
</evidence>
<sequence>MAELKVITQKLENKDHDLIGEIRGDVDVNMEALNFQINIFDKNKALSDKNKLRNTINDFYYNYFKPALKGTEWEFLVLEPISITGVSNTVIKIGDKFDKKEGVLAISAIDGDITKDIKITGEVDSNRVDNYNLTYEIKDSVGNSMTVIRTVTVRTNNPPVIKGIEPMTIQVGENFNPRLGVTAEDTEDGNLTNEIKITGIVNNQMPNVYNVTYEVTDKDGNLVSNIRAITVEEKKKEIEEHKEVQVLPESHEMA</sequence>
<feature type="domain" description="Pesticidal crystal protein Cry22Aa Ig-like" evidence="1">
    <location>
        <begin position="161"/>
        <end position="231"/>
    </location>
</feature>
<dbReference type="EMBL" id="JAENQP010000007">
    <property type="protein sequence ID" value="MBO3359418.1"/>
    <property type="molecule type" value="Genomic_DNA"/>
</dbReference>
<proteinExistence type="predicted"/>
<comment type="caution">
    <text evidence="2">The sequence shown here is derived from an EMBL/GenBank/DDBJ whole genome shotgun (WGS) entry which is preliminary data.</text>
</comment>
<name>A0AAW4IXS5_CLOPF</name>
<dbReference type="Pfam" id="PF16403">
    <property type="entry name" value="Bact_surface_Ig-like"/>
    <property type="match status" value="2"/>
</dbReference>
<reference evidence="2" key="1">
    <citation type="submission" date="2020-12" db="EMBL/GenBank/DDBJ databases">
        <title>Comparative genomics of Clostridium perfringens reveals patterns of host-associated phylogenetic clades and virulence factors.</title>
        <authorList>
            <person name="Smith A.H."/>
            <person name="Geier R."/>
        </authorList>
    </citation>
    <scope>NUCLEOTIDE SEQUENCE</scope>
    <source>
        <strain evidence="2">CHD30677R</strain>
    </source>
</reference>
<accession>A0AAW4IXS5</accession>
<evidence type="ECO:0000259" key="1">
    <source>
        <dbReference type="Pfam" id="PF16403"/>
    </source>
</evidence>
<dbReference type="InterPro" id="IPR013783">
    <property type="entry name" value="Ig-like_fold"/>
</dbReference>
<protein>
    <submittedName>
        <fullName evidence="2">DUF5011 domain-containing protein</fullName>
    </submittedName>
</protein>
<dbReference type="InterPro" id="IPR032179">
    <property type="entry name" value="Cry22Aa_Ig-like"/>
</dbReference>
<organism evidence="2 3">
    <name type="scientific">Clostridium perfringens</name>
    <dbReference type="NCBI Taxonomy" id="1502"/>
    <lineage>
        <taxon>Bacteria</taxon>
        <taxon>Bacillati</taxon>
        <taxon>Bacillota</taxon>
        <taxon>Clostridia</taxon>
        <taxon>Eubacteriales</taxon>
        <taxon>Clostridiaceae</taxon>
        <taxon>Clostridium</taxon>
    </lineage>
</organism>